<accession>A0A162V3E6</accession>
<keyword evidence="2" id="KW-0548">Nucleotidyltransferase</keyword>
<sequence>MGDKMLYADLHIHSNYSDGRLTPEEIVDLAIKRNIKCISITDHDNIDSQYIVNNYADSKRIKIISGLELSSQYENIEIHILCYFIDTQNENLKLSLDEIKNNRQDRAKKIIQKLNEIDIDVNIEDIDRQYYDRSIGRLHIAKLLVKKGYTSSIKEAFQKYLIKDRPAFVERKKINYKEALKLISDAKGIAVLAHPGEIYKSMFGEKLIKGLKTYGLKGIEVFHPSHSPKVLNHYYNLAKKYSLLITGGSDCHGNTINTDYGLGTMGMDEALTYKFLYYAAKKL</sequence>
<dbReference type="InterPro" id="IPR052018">
    <property type="entry name" value="PHP_domain"/>
</dbReference>
<dbReference type="GO" id="GO:0004534">
    <property type="term" value="F:5'-3' RNA exonuclease activity"/>
    <property type="evidence" value="ECO:0007669"/>
    <property type="project" value="TreeGrafter"/>
</dbReference>
<dbReference type="GO" id="GO:0035312">
    <property type="term" value="F:5'-3' DNA exonuclease activity"/>
    <property type="evidence" value="ECO:0007669"/>
    <property type="project" value="TreeGrafter"/>
</dbReference>
<dbReference type="AlphaFoldDB" id="A0A162V3E6"/>
<dbReference type="Proteomes" id="UP000076603">
    <property type="component" value="Unassembled WGS sequence"/>
</dbReference>
<keyword evidence="2" id="KW-0808">Transferase</keyword>
<dbReference type="PANTHER" id="PTHR42924:SF3">
    <property type="entry name" value="POLYMERASE_HISTIDINOL PHOSPHATASE N-TERMINAL DOMAIN-CONTAINING PROTEIN"/>
    <property type="match status" value="1"/>
</dbReference>
<organism evidence="2 3">
    <name type="scientific">Clostridium magnum DSM 2767</name>
    <dbReference type="NCBI Taxonomy" id="1121326"/>
    <lineage>
        <taxon>Bacteria</taxon>
        <taxon>Bacillati</taxon>
        <taxon>Bacillota</taxon>
        <taxon>Clostridia</taxon>
        <taxon>Eubacteriales</taxon>
        <taxon>Clostridiaceae</taxon>
        <taxon>Clostridium</taxon>
    </lineage>
</organism>
<evidence type="ECO:0000313" key="3">
    <source>
        <dbReference type="Proteomes" id="UP000076603"/>
    </source>
</evidence>
<dbReference type="SMART" id="SM00481">
    <property type="entry name" value="POLIIIAc"/>
    <property type="match status" value="1"/>
</dbReference>
<dbReference type="InterPro" id="IPR003141">
    <property type="entry name" value="Pol/His_phosphatase_N"/>
</dbReference>
<dbReference type="GO" id="GO:0003887">
    <property type="term" value="F:DNA-directed DNA polymerase activity"/>
    <property type="evidence" value="ECO:0007669"/>
    <property type="project" value="UniProtKB-EC"/>
</dbReference>
<dbReference type="EC" id="2.7.7.7" evidence="2"/>
<dbReference type="EMBL" id="LWAE01000001">
    <property type="protein sequence ID" value="KZL94508.1"/>
    <property type="molecule type" value="Genomic_DNA"/>
</dbReference>
<dbReference type="InterPro" id="IPR016195">
    <property type="entry name" value="Pol/histidinol_Pase-like"/>
</dbReference>
<dbReference type="CDD" id="cd07438">
    <property type="entry name" value="PHP_HisPPase_AMP"/>
    <property type="match status" value="1"/>
</dbReference>
<dbReference type="SUPFAM" id="SSF89550">
    <property type="entry name" value="PHP domain-like"/>
    <property type="match status" value="1"/>
</dbReference>
<keyword evidence="3" id="KW-1185">Reference proteome</keyword>
<evidence type="ECO:0000313" key="2">
    <source>
        <dbReference type="EMBL" id="KZL94508.1"/>
    </source>
</evidence>
<dbReference type="PANTHER" id="PTHR42924">
    <property type="entry name" value="EXONUCLEASE"/>
    <property type="match status" value="1"/>
</dbReference>
<dbReference type="InterPro" id="IPR004013">
    <property type="entry name" value="PHP_dom"/>
</dbReference>
<protein>
    <submittedName>
        <fullName evidence="2">DNA polymerase III PolC-type</fullName>
        <ecNumber evidence="2">2.7.7.7</ecNumber>
    </submittedName>
</protein>
<reference evidence="2 3" key="1">
    <citation type="submission" date="2016-04" db="EMBL/GenBank/DDBJ databases">
        <title>Genome sequence of Clostridium magnum DSM 2767.</title>
        <authorList>
            <person name="Poehlein A."/>
            <person name="Uhlig R."/>
            <person name="Fischer R."/>
            <person name="Bahl H."/>
            <person name="Daniel R."/>
        </authorList>
    </citation>
    <scope>NUCLEOTIDE SEQUENCE [LARGE SCALE GENOMIC DNA]</scope>
    <source>
        <strain evidence="2 3">DSM 2767</strain>
    </source>
</reference>
<dbReference type="Gene3D" id="1.10.150.650">
    <property type="match status" value="1"/>
</dbReference>
<comment type="caution">
    <text evidence="2">The sequence shown here is derived from an EMBL/GenBank/DDBJ whole genome shotgun (WGS) entry which is preliminary data.</text>
</comment>
<dbReference type="PATRIC" id="fig|1121326.3.peg.1535"/>
<gene>
    <name evidence="2" type="primary">polC_1</name>
    <name evidence="2" type="ORF">CLMAG_15610</name>
</gene>
<feature type="domain" description="Polymerase/histidinol phosphatase N-terminal" evidence="1">
    <location>
        <begin position="8"/>
        <end position="73"/>
    </location>
</feature>
<proteinExistence type="predicted"/>
<name>A0A162V3E6_9CLOT</name>
<dbReference type="Pfam" id="PF02811">
    <property type="entry name" value="PHP"/>
    <property type="match status" value="1"/>
</dbReference>
<dbReference type="STRING" id="1121326.CLMAG_15610"/>
<dbReference type="RefSeq" id="WP_242872945.1">
    <property type="nucleotide sequence ID" value="NZ_LWAE01000001.1"/>
</dbReference>
<dbReference type="Gene3D" id="3.20.20.140">
    <property type="entry name" value="Metal-dependent hydrolases"/>
    <property type="match status" value="1"/>
</dbReference>
<evidence type="ECO:0000259" key="1">
    <source>
        <dbReference type="SMART" id="SM00481"/>
    </source>
</evidence>